<dbReference type="Gene3D" id="3.60.21.10">
    <property type="match status" value="1"/>
</dbReference>
<dbReference type="Pfam" id="PF00149">
    <property type="entry name" value="Metallophos"/>
    <property type="match status" value="1"/>
</dbReference>
<dbReference type="InterPro" id="IPR004843">
    <property type="entry name" value="Calcineurin-like_PHP"/>
</dbReference>
<accession>A0A9X0HMN5</accession>
<evidence type="ECO:0000313" key="4">
    <source>
        <dbReference type="Proteomes" id="UP000054223"/>
    </source>
</evidence>
<dbReference type="GO" id="GO:0016787">
    <property type="term" value="F:hydrolase activity"/>
    <property type="evidence" value="ECO:0007669"/>
    <property type="project" value="InterPro"/>
</dbReference>
<name>A0A9X0HMN5_SOLP1</name>
<sequence>MCCAQRFACIGDYGFEGQPLRDVSNMIKSWNPEFIITTGDNNYESGEAATIDRNIGQYFHDYIFPYAGAYGTASPKAENRFFPSIGNHDVYTENGKPYRDFFTLPGNERYYEFTRGNLHFFVLNSDPSEPDGTSSTSVQGQWLKQKMAESKKP</sequence>
<organism evidence="3 4">
    <name type="scientific">Solirubrum puertoriconensis</name>
    <dbReference type="NCBI Taxonomy" id="1751427"/>
    <lineage>
        <taxon>Bacteria</taxon>
        <taxon>Pseudomonadati</taxon>
        <taxon>Bacteroidota</taxon>
        <taxon>Cytophagia</taxon>
        <taxon>Cytophagales</taxon>
    </lineage>
</organism>
<proteinExistence type="predicted"/>
<comment type="caution">
    <text evidence="3">The sequence shown here is derived from an EMBL/GenBank/DDBJ whole genome shotgun (WGS) entry which is preliminary data.</text>
</comment>
<dbReference type="RefSeq" id="WP_059070577.1">
    <property type="nucleotide sequence ID" value="NZ_LNAL01000006.1"/>
</dbReference>
<feature type="domain" description="Calcineurin-like phosphoesterase" evidence="2">
    <location>
        <begin position="6"/>
        <end position="112"/>
    </location>
</feature>
<feature type="compositionally biased region" description="Polar residues" evidence="1">
    <location>
        <begin position="128"/>
        <end position="142"/>
    </location>
</feature>
<evidence type="ECO:0000256" key="1">
    <source>
        <dbReference type="SAM" id="MobiDB-lite"/>
    </source>
</evidence>
<dbReference type="AlphaFoldDB" id="A0A9X0HMN5"/>
<feature type="region of interest" description="Disordered" evidence="1">
    <location>
        <begin position="128"/>
        <end position="153"/>
    </location>
</feature>
<gene>
    <name evidence="3" type="ORF">ASU33_11605</name>
</gene>
<keyword evidence="4" id="KW-1185">Reference proteome</keyword>
<dbReference type="InterPro" id="IPR029052">
    <property type="entry name" value="Metallo-depent_PP-like"/>
</dbReference>
<evidence type="ECO:0000259" key="2">
    <source>
        <dbReference type="Pfam" id="PF00149"/>
    </source>
</evidence>
<dbReference type="SUPFAM" id="SSF56300">
    <property type="entry name" value="Metallo-dependent phosphatases"/>
    <property type="match status" value="1"/>
</dbReference>
<protein>
    <recommendedName>
        <fullName evidence="2">Calcineurin-like phosphoesterase domain-containing protein</fullName>
    </recommendedName>
</protein>
<dbReference type="Proteomes" id="UP000054223">
    <property type="component" value="Unassembled WGS sequence"/>
</dbReference>
<dbReference type="EMBL" id="LNAL01000006">
    <property type="protein sequence ID" value="KUG08772.1"/>
    <property type="molecule type" value="Genomic_DNA"/>
</dbReference>
<dbReference type="OrthoDB" id="9809781at2"/>
<reference evidence="3 4" key="1">
    <citation type="submission" date="2015-11" db="EMBL/GenBank/DDBJ databases">
        <title>Solirubrum puertoriconensis gen. nov. an environmental bacteria isolated in Puerto Rico.</title>
        <authorList>
            <person name="Cuebas-Irizarry M.F."/>
            <person name="Montalvo-Rodriguez R."/>
        </authorList>
    </citation>
    <scope>NUCLEOTIDE SEQUENCE [LARGE SCALE GENOMIC DNA]</scope>
    <source>
        <strain evidence="3 4">MC1A</strain>
    </source>
</reference>
<evidence type="ECO:0000313" key="3">
    <source>
        <dbReference type="EMBL" id="KUG08772.1"/>
    </source>
</evidence>